<dbReference type="InterPro" id="IPR019476">
    <property type="entry name" value="T4SS_TraD_DNA-bd"/>
</dbReference>
<comment type="caution">
    <text evidence="3">The sequence shown here is derived from an EMBL/GenBank/DDBJ whole genome shotgun (WGS) entry which is preliminary data.</text>
</comment>
<dbReference type="SUPFAM" id="SSF52540">
    <property type="entry name" value="P-loop containing nucleoside triphosphate hydrolases"/>
    <property type="match status" value="1"/>
</dbReference>
<dbReference type="EMBL" id="PFAV01000021">
    <property type="protein sequence ID" value="PIR91648.1"/>
    <property type="molecule type" value="Genomic_DNA"/>
</dbReference>
<dbReference type="Gene3D" id="3.40.50.300">
    <property type="entry name" value="P-loop containing nucleotide triphosphate hydrolases"/>
    <property type="match status" value="2"/>
</dbReference>
<evidence type="ECO:0000313" key="3">
    <source>
        <dbReference type="EMBL" id="PIR91648.1"/>
    </source>
</evidence>
<dbReference type="Pfam" id="PF26449">
    <property type="entry name" value="DUF8128"/>
    <property type="match status" value="1"/>
</dbReference>
<dbReference type="InterPro" id="IPR027417">
    <property type="entry name" value="P-loop_NTPase"/>
</dbReference>
<organism evidence="3 4">
    <name type="scientific">bacterium (Candidatus Gribaldobacteria) CG10_big_fil_rev_8_21_14_0_10_41_12</name>
    <dbReference type="NCBI Taxonomy" id="2014277"/>
    <lineage>
        <taxon>Bacteria</taxon>
        <taxon>Candidatus Gribaldobacteria</taxon>
    </lineage>
</organism>
<name>A0A2H0UXU7_9BACT</name>
<feature type="domain" description="DUF8128" evidence="2">
    <location>
        <begin position="90"/>
        <end position="378"/>
    </location>
</feature>
<proteinExistence type="predicted"/>
<reference evidence="4" key="1">
    <citation type="submission" date="2017-09" db="EMBL/GenBank/DDBJ databases">
        <title>Depth-based differentiation of microbial function through sediment-hosted aquifers and enrichment of novel symbionts in the deep terrestrial subsurface.</title>
        <authorList>
            <person name="Probst A.J."/>
            <person name="Ladd B."/>
            <person name="Jarett J.K."/>
            <person name="Geller-Mcgrath D.E."/>
            <person name="Sieber C.M.K."/>
            <person name="Emerson J.B."/>
            <person name="Anantharaman K."/>
            <person name="Thomas B.C."/>
            <person name="Malmstrom R."/>
            <person name="Stieglmeier M."/>
            <person name="Klingl A."/>
            <person name="Woyke T."/>
            <person name="Ryan C.M."/>
            <person name="Banfield J.F."/>
        </authorList>
    </citation>
    <scope>NUCLEOTIDE SEQUENCE [LARGE SCALE GENOMIC DNA]</scope>
</reference>
<accession>A0A2H0UXU7</accession>
<dbReference type="AlphaFoldDB" id="A0A2H0UXU7"/>
<evidence type="ECO:0000259" key="2">
    <source>
        <dbReference type="Pfam" id="PF26449"/>
    </source>
</evidence>
<dbReference type="Proteomes" id="UP000228906">
    <property type="component" value="Unassembled WGS sequence"/>
</dbReference>
<dbReference type="PANTHER" id="PTHR30121:SF6">
    <property type="entry name" value="SLR6007 PROTEIN"/>
    <property type="match status" value="1"/>
</dbReference>
<dbReference type="InterPro" id="IPR058441">
    <property type="entry name" value="DUF8128"/>
</dbReference>
<dbReference type="InterPro" id="IPR051162">
    <property type="entry name" value="T4SS_component"/>
</dbReference>
<sequence>MWLIFVIIIVIVLASFILTKLIFAKKKKINRLSQSLEMSLFEVRMPKYERKEQDQKQDFKALIQQMEQVYASFLYVRKPSLKQKYLGGYQMPRVILEIASKVGESDIAFYAAVPNFMEGGLEKAIQGVFPQAIVEKVPGDYTVFEPEAKVAGRRVFLKDSFYFPIKTFKSLEKDPLSSITNALSKIKPEEGAAIQVVLKPSLLDIKKKEERILSAIVERGHGVRLAVAQANRHWTAAWLFAFLDAFFTAGPKQQQQEQERQGKEMQKERTANDFIIQAVKAKAQEQIFEVNIRLVGVAPDLGRAEEIAEHIAGAFAQFSNTLNGFKMAKVKKRWLKRFLYDFSFRDFNPKEKIILNLEELTSVYHFPMPQLETPNIKWAKNKETTPPTEFSETVGAGLNLIGQSSYRGEDKPISFVSRDDRRRHFYIVGQTGVGKSTLLREMIRQDIEKGEGVGVIDPNGDLVEDILAIIPKERADDVVLFESFDMQRPCGLNMLEWKTPDQRDFAISEMIGIYTKLFPPEIIGPMFEHYMRNAMLALMADKNDLGTLAEIPRIFTDKAFMESKVAHVTDPLVQTFWQQEWSQTTGQTRSDMLGYVVSKVGRFVGNEMMRNIIGQQKSSFDLEDIMNNKKIFLANLSKGLTGEMNASLLGLILVSKMQLAAFRRASIAQEDRQDFYLYIDEFQNFTTDSIAIILSEARKYRLNLILAHQFMPQLTEQIRNAVIGNVGSIACFRVGAMDAEFLEKQFEPEFSRYDLLNIDNFNFVVKMMINNKISSPFKVKTVKPKEGDINMAPLIKQLSKLKYARPRNIVEREIAERTKLTF</sequence>
<evidence type="ECO:0000313" key="4">
    <source>
        <dbReference type="Proteomes" id="UP000228906"/>
    </source>
</evidence>
<feature type="domain" description="Type IV secretion system coupling protein TraD DNA-binding" evidence="1">
    <location>
        <begin position="420"/>
        <end position="716"/>
    </location>
</feature>
<dbReference type="PANTHER" id="PTHR30121">
    <property type="entry name" value="UNCHARACTERIZED PROTEIN YJGR-RELATED"/>
    <property type="match status" value="1"/>
</dbReference>
<dbReference type="Pfam" id="PF10412">
    <property type="entry name" value="TrwB_AAD_bind"/>
    <property type="match status" value="1"/>
</dbReference>
<gene>
    <name evidence="3" type="ORF">COU03_01205</name>
</gene>
<protein>
    <submittedName>
        <fullName evidence="3">Uncharacterized protein</fullName>
    </submittedName>
</protein>
<evidence type="ECO:0000259" key="1">
    <source>
        <dbReference type="Pfam" id="PF10412"/>
    </source>
</evidence>